<keyword evidence="4 7" id="KW-0812">Transmembrane</keyword>
<organism evidence="8 9">
    <name type="scientific">Spiroplasma eriocheiris</name>
    <dbReference type="NCBI Taxonomy" id="315358"/>
    <lineage>
        <taxon>Bacteria</taxon>
        <taxon>Bacillati</taxon>
        <taxon>Mycoplasmatota</taxon>
        <taxon>Mollicutes</taxon>
        <taxon>Entomoplasmatales</taxon>
        <taxon>Spiroplasmataceae</taxon>
        <taxon>Spiroplasma</taxon>
    </lineage>
</organism>
<feature type="transmembrane region" description="Helical" evidence="7">
    <location>
        <begin position="419"/>
        <end position="437"/>
    </location>
</feature>
<dbReference type="RefSeq" id="WP_073797481.1">
    <property type="nucleotide sequence ID" value="NZ_CP011856.1"/>
</dbReference>
<feature type="transmembrane region" description="Helical" evidence="7">
    <location>
        <begin position="264"/>
        <end position="283"/>
    </location>
</feature>
<dbReference type="PANTHER" id="PTHR43549">
    <property type="entry name" value="MULTIDRUG RESISTANCE PROTEIN YPNP-RELATED"/>
    <property type="match status" value="1"/>
</dbReference>
<keyword evidence="5 7" id="KW-1133">Transmembrane helix</keyword>
<keyword evidence="6 7" id="KW-0472">Membrane</keyword>
<evidence type="ECO:0000256" key="5">
    <source>
        <dbReference type="ARBA" id="ARBA00022989"/>
    </source>
</evidence>
<evidence type="ECO:0000256" key="1">
    <source>
        <dbReference type="ARBA" id="ARBA00004651"/>
    </source>
</evidence>
<feature type="transmembrane region" description="Helical" evidence="7">
    <location>
        <begin position="72"/>
        <end position="91"/>
    </location>
</feature>
<dbReference type="STRING" id="315358.SERIO_v1c08250"/>
<feature type="transmembrane region" description="Helical" evidence="7">
    <location>
        <begin position="148"/>
        <end position="168"/>
    </location>
</feature>
<dbReference type="Pfam" id="PF01554">
    <property type="entry name" value="MatE"/>
    <property type="match status" value="1"/>
</dbReference>
<feature type="transmembrane region" description="Helical" evidence="7">
    <location>
        <begin position="346"/>
        <end position="370"/>
    </location>
</feature>
<dbReference type="InterPro" id="IPR052031">
    <property type="entry name" value="Membrane_Transporter-Flippase"/>
</dbReference>
<evidence type="ECO:0000313" key="8">
    <source>
        <dbReference type="EMBL" id="AKM54385.1"/>
    </source>
</evidence>
<dbReference type="GO" id="GO:0042910">
    <property type="term" value="F:xenobiotic transmembrane transporter activity"/>
    <property type="evidence" value="ECO:0007669"/>
    <property type="project" value="InterPro"/>
</dbReference>
<evidence type="ECO:0000313" key="9">
    <source>
        <dbReference type="Proteomes" id="UP000035661"/>
    </source>
</evidence>
<protein>
    <submittedName>
        <fullName evidence="8">MATE efflux family protein</fullName>
    </submittedName>
</protein>
<dbReference type="InterPro" id="IPR002528">
    <property type="entry name" value="MATE_fam"/>
</dbReference>
<comment type="subcellular location">
    <subcellularLocation>
        <location evidence="1">Cell membrane</location>
        <topology evidence="1">Multi-pass membrane protein</topology>
    </subcellularLocation>
</comment>
<evidence type="ECO:0000256" key="6">
    <source>
        <dbReference type="ARBA" id="ARBA00023136"/>
    </source>
</evidence>
<accession>A0A0H3XIS0</accession>
<evidence type="ECO:0000256" key="7">
    <source>
        <dbReference type="SAM" id="Phobius"/>
    </source>
</evidence>
<name>A0A0H3XIS0_9MOLU</name>
<gene>
    <name evidence="8" type="ORF">SERIO_v1c08250</name>
</gene>
<evidence type="ECO:0000256" key="4">
    <source>
        <dbReference type="ARBA" id="ARBA00022692"/>
    </source>
</evidence>
<keyword evidence="3" id="KW-1003">Cell membrane</keyword>
<dbReference type="AlphaFoldDB" id="A0A0H3XIS0"/>
<dbReference type="EMBL" id="CP011856">
    <property type="protein sequence ID" value="AKM54385.1"/>
    <property type="molecule type" value="Genomic_DNA"/>
</dbReference>
<dbReference type="GO" id="GO:0015297">
    <property type="term" value="F:antiporter activity"/>
    <property type="evidence" value="ECO:0007669"/>
    <property type="project" value="InterPro"/>
</dbReference>
<keyword evidence="9" id="KW-1185">Reference proteome</keyword>
<feature type="transmembrane region" description="Helical" evidence="7">
    <location>
        <begin position="212"/>
        <end position="233"/>
    </location>
</feature>
<reference evidence="9" key="2">
    <citation type="submission" date="2015-06" db="EMBL/GenBank/DDBJ databases">
        <title>Complete genome sequence of Spiroplasma eriocheiris TDA-040725-5 (DSM 21848).</title>
        <authorList>
            <person name="Lo W.-S."/>
            <person name="Kuo C.-H."/>
        </authorList>
    </citation>
    <scope>NUCLEOTIDE SEQUENCE [LARGE SCALE GENOMIC DNA]</scope>
    <source>
        <strain evidence="9">TDA-040725-5</strain>
    </source>
</reference>
<feature type="transmembrane region" description="Helical" evidence="7">
    <location>
        <begin position="103"/>
        <end position="128"/>
    </location>
</feature>
<dbReference type="PATRIC" id="fig|743698.3.peg.831"/>
<reference evidence="8 9" key="1">
    <citation type="journal article" date="2015" name="Genome Biol. Evol.">
        <title>Found and Lost: The Fates of Horizontally Acquired Genes in Arthropod-Symbiotic Spiroplasma.</title>
        <authorList>
            <person name="Lo W.S."/>
            <person name="Gasparich G.E."/>
            <person name="Kuo C.H."/>
        </authorList>
    </citation>
    <scope>NUCLEOTIDE SEQUENCE [LARGE SCALE GENOMIC DNA]</scope>
    <source>
        <strain evidence="9">TDA-040725-5</strain>
    </source>
</reference>
<feature type="transmembrane region" description="Helical" evidence="7">
    <location>
        <begin position="180"/>
        <end position="200"/>
    </location>
</feature>
<sequence length="519" mass="58716">MIIQGFYNIIDKTLALQFAAPDAMKDPFYVDAYNALNHFTGSQIVTEIPLKEMQSYINIATQYASQTYNLQWAFSVMMGMGAAMNFSMAYGRRNITKMKELSGNGFTSTILFSCITAFGVFCIVYPGWNAVFITSQMGSHYNVITEHLCWTYTIPLLAAAPLMFLSYFFMSMLRSEGKMLWVVLMIVSSLLVNCGAGIFFMHVCHLQLSGAMMGTVFAWLVQIIWGLIIVFGVKGSYLKFGWKDMLFLKWQNIVAFMKAGLPNFINNAALVITSFALTTLVVQLPNQSYNNGISILQELYSSITPWMTIVLSAGIGLTQGARSIIAYNYGAKKYNRIWQVLKRVSILIIIWFTLMLVVFICFGGLMMQAFAFPKEYVPQYRWWIVINFMTYPCCAFTYIALTLFQGINKSMLGTFTSSLRTFLVILPLIGIGYAVSMATGNPIYFFVFIGLNDLISSCIIVPILVHYWFKYRQKLVDLPDDFRSTSINEETFKDSLEHLSKTEVTAAKEQTTPPTKKQS</sequence>
<dbReference type="Proteomes" id="UP000035661">
    <property type="component" value="Chromosome"/>
</dbReference>
<dbReference type="KEGG" id="seri:SERIO_v1c08250"/>
<proteinExistence type="predicted"/>
<feature type="transmembrane region" description="Helical" evidence="7">
    <location>
        <begin position="382"/>
        <end position="407"/>
    </location>
</feature>
<feature type="transmembrane region" description="Helical" evidence="7">
    <location>
        <begin position="443"/>
        <end position="469"/>
    </location>
</feature>
<evidence type="ECO:0000256" key="3">
    <source>
        <dbReference type="ARBA" id="ARBA00022475"/>
    </source>
</evidence>
<evidence type="ECO:0000256" key="2">
    <source>
        <dbReference type="ARBA" id="ARBA00022448"/>
    </source>
</evidence>
<feature type="transmembrane region" description="Helical" evidence="7">
    <location>
        <begin position="303"/>
        <end position="325"/>
    </location>
</feature>
<dbReference type="GO" id="GO:0005886">
    <property type="term" value="C:plasma membrane"/>
    <property type="evidence" value="ECO:0007669"/>
    <property type="project" value="UniProtKB-SubCell"/>
</dbReference>
<dbReference type="PANTHER" id="PTHR43549:SF2">
    <property type="entry name" value="MULTIDRUG RESISTANCE PROTEIN NORM-RELATED"/>
    <property type="match status" value="1"/>
</dbReference>
<keyword evidence="2" id="KW-0813">Transport</keyword>